<keyword evidence="2" id="KW-1185">Reference proteome</keyword>
<protein>
    <recommendedName>
        <fullName evidence="3">DUF2158 domain-containing protein</fullName>
    </recommendedName>
</protein>
<proteinExistence type="predicted"/>
<comment type="caution">
    <text evidence="1">The sequence shown here is derived from an EMBL/GenBank/DDBJ whole genome shotgun (WGS) entry which is preliminary data.</text>
</comment>
<evidence type="ECO:0000313" key="2">
    <source>
        <dbReference type="Proteomes" id="UP000240212"/>
    </source>
</evidence>
<dbReference type="Pfam" id="PF09926">
    <property type="entry name" value="DUF2158"/>
    <property type="match status" value="1"/>
</dbReference>
<dbReference type="InterPro" id="IPR019226">
    <property type="entry name" value="DUF2158"/>
</dbReference>
<evidence type="ECO:0008006" key="3">
    <source>
        <dbReference type="Google" id="ProtNLM"/>
    </source>
</evidence>
<dbReference type="AlphaFoldDB" id="A0A2P8VGV0"/>
<dbReference type="OrthoDB" id="1264301at2"/>
<reference evidence="1 2" key="1">
    <citation type="submission" date="2018-03" db="EMBL/GenBank/DDBJ databases">
        <title>Draft genome sequence of the first documented clinical Siccibacter turicensis isolate in Austria.</title>
        <authorList>
            <person name="Lepuschitz S."/>
            <person name="Pekard-Amenitsch S."/>
            <person name="Haunold R."/>
            <person name="Schill S."/>
            <person name="Mach R."/>
            <person name="Allerberger F."/>
            <person name="Ruppitsch W."/>
            <person name="Forsythe S.J."/>
        </authorList>
    </citation>
    <scope>NUCLEOTIDE SEQUENCE [LARGE SCALE GENOMIC DNA]</scope>
    <source>
        <strain evidence="1 2">6100069499-17</strain>
    </source>
</reference>
<name>A0A2P8VGV0_9ENTR</name>
<dbReference type="EMBL" id="PYEP01000006">
    <property type="protein sequence ID" value="PSN06767.1"/>
    <property type="molecule type" value="Genomic_DNA"/>
</dbReference>
<accession>A0A2P8VGV0</accession>
<dbReference type="Proteomes" id="UP000240212">
    <property type="component" value="Unassembled WGS sequence"/>
</dbReference>
<gene>
    <name evidence="1" type="ORF">C7G83_14250</name>
</gene>
<dbReference type="RefSeq" id="WP_106877725.1">
    <property type="nucleotide sequence ID" value="NZ_PYEP01000006.1"/>
</dbReference>
<sequence length="69" mass="7058">MFKPGDVARLKSGGPVMRVDRARGDKIFVQWMTSGGKAGRGWFSAAALTATGEAGEAKGTSGGVLHHGA</sequence>
<organism evidence="1 2">
    <name type="scientific">Siccibacter turicensis</name>
    <dbReference type="NCBI Taxonomy" id="357233"/>
    <lineage>
        <taxon>Bacteria</taxon>
        <taxon>Pseudomonadati</taxon>
        <taxon>Pseudomonadota</taxon>
        <taxon>Gammaproteobacteria</taxon>
        <taxon>Enterobacterales</taxon>
        <taxon>Enterobacteriaceae</taxon>
        <taxon>Siccibacter</taxon>
    </lineage>
</organism>
<evidence type="ECO:0000313" key="1">
    <source>
        <dbReference type="EMBL" id="PSN06767.1"/>
    </source>
</evidence>